<protein>
    <recommendedName>
        <fullName evidence="4">Collagen-like protein</fullName>
    </recommendedName>
</protein>
<dbReference type="Proteomes" id="UP000321532">
    <property type="component" value="Unassembled WGS sequence"/>
</dbReference>
<reference evidence="2 3" key="1">
    <citation type="submission" date="2019-07" db="EMBL/GenBank/DDBJ databases">
        <title>Whole genome shotgun sequence of Adhaeribacter aerolatus NBRC 106133.</title>
        <authorList>
            <person name="Hosoyama A."/>
            <person name="Uohara A."/>
            <person name="Ohji S."/>
            <person name="Ichikawa N."/>
        </authorList>
    </citation>
    <scope>NUCLEOTIDE SEQUENCE [LARGE SCALE GENOMIC DNA]</scope>
    <source>
        <strain evidence="2 3">NBRC 106133</strain>
    </source>
</reference>
<gene>
    <name evidence="2" type="ORF">AAE02nite_32370</name>
</gene>
<sequence length="198" mass="21381">MILVLGLGLACEGPEGPQGEPGPQGPAGTPGTPGAQGPAGPAGASATANVFEIGYTFNAANGYALYADISAINTALKTNITINEGDVMLVYHYLGNEDDNSEVWMPLPETTFLKEGLIHYNFYYTRTVLRVFMNGTFDFTTLANVADYTDQQGFRIIILPGTLRNGRVSKPDIDLKKYSEVAKYYNITEASVQKITLK</sequence>
<feature type="region of interest" description="Disordered" evidence="1">
    <location>
        <begin position="13"/>
        <end position="43"/>
    </location>
</feature>
<organism evidence="2 3">
    <name type="scientific">Adhaeribacter aerolatus</name>
    <dbReference type="NCBI Taxonomy" id="670289"/>
    <lineage>
        <taxon>Bacteria</taxon>
        <taxon>Pseudomonadati</taxon>
        <taxon>Bacteroidota</taxon>
        <taxon>Cytophagia</taxon>
        <taxon>Cytophagales</taxon>
        <taxon>Hymenobacteraceae</taxon>
        <taxon>Adhaeribacter</taxon>
    </lineage>
</organism>
<name>A0A512B0T4_9BACT</name>
<evidence type="ECO:0000313" key="2">
    <source>
        <dbReference type="EMBL" id="GEO05573.1"/>
    </source>
</evidence>
<comment type="caution">
    <text evidence="2">The sequence shown here is derived from an EMBL/GenBank/DDBJ whole genome shotgun (WGS) entry which is preliminary data.</text>
</comment>
<evidence type="ECO:0008006" key="4">
    <source>
        <dbReference type="Google" id="ProtNLM"/>
    </source>
</evidence>
<keyword evidence="3" id="KW-1185">Reference proteome</keyword>
<feature type="compositionally biased region" description="Low complexity" evidence="1">
    <location>
        <begin position="26"/>
        <end position="43"/>
    </location>
</feature>
<evidence type="ECO:0000313" key="3">
    <source>
        <dbReference type="Proteomes" id="UP000321532"/>
    </source>
</evidence>
<proteinExistence type="predicted"/>
<evidence type="ECO:0000256" key="1">
    <source>
        <dbReference type="SAM" id="MobiDB-lite"/>
    </source>
</evidence>
<dbReference type="EMBL" id="BJYS01000025">
    <property type="protein sequence ID" value="GEO05573.1"/>
    <property type="molecule type" value="Genomic_DNA"/>
</dbReference>
<dbReference type="AlphaFoldDB" id="A0A512B0T4"/>
<accession>A0A512B0T4</accession>